<evidence type="ECO:0000313" key="2">
    <source>
        <dbReference type="EMBL" id="KAG8187574.1"/>
    </source>
</evidence>
<gene>
    <name evidence="2" type="ORF">JTE90_025908</name>
</gene>
<feature type="region of interest" description="Disordered" evidence="1">
    <location>
        <begin position="58"/>
        <end position="80"/>
    </location>
</feature>
<accession>A0AAV6UTP4</accession>
<evidence type="ECO:0000256" key="1">
    <source>
        <dbReference type="SAM" id="MobiDB-lite"/>
    </source>
</evidence>
<name>A0AAV6UTP4_9ARAC</name>
<comment type="caution">
    <text evidence="2">The sequence shown here is derived from an EMBL/GenBank/DDBJ whole genome shotgun (WGS) entry which is preliminary data.</text>
</comment>
<organism evidence="2 3">
    <name type="scientific">Oedothorax gibbosus</name>
    <dbReference type="NCBI Taxonomy" id="931172"/>
    <lineage>
        <taxon>Eukaryota</taxon>
        <taxon>Metazoa</taxon>
        <taxon>Ecdysozoa</taxon>
        <taxon>Arthropoda</taxon>
        <taxon>Chelicerata</taxon>
        <taxon>Arachnida</taxon>
        <taxon>Araneae</taxon>
        <taxon>Araneomorphae</taxon>
        <taxon>Entelegynae</taxon>
        <taxon>Araneoidea</taxon>
        <taxon>Linyphiidae</taxon>
        <taxon>Erigoninae</taxon>
        <taxon>Oedothorax</taxon>
    </lineage>
</organism>
<dbReference type="Proteomes" id="UP000827092">
    <property type="component" value="Unassembled WGS sequence"/>
</dbReference>
<feature type="compositionally biased region" description="Polar residues" evidence="1">
    <location>
        <begin position="65"/>
        <end position="80"/>
    </location>
</feature>
<protein>
    <submittedName>
        <fullName evidence="2">Uncharacterized protein</fullName>
    </submittedName>
</protein>
<sequence length="100" mass="10915">MGNPKAGFPCSKVKIKIVFTGINNHSESTPNISLYLTHVSSKKSIGAKRDLCFCRRSPTPHRSVEQSANTAPPQDSATALTCQTISRRGRHATHTFPQPL</sequence>
<dbReference type="AlphaFoldDB" id="A0AAV6UTP4"/>
<proteinExistence type="predicted"/>
<keyword evidence="3" id="KW-1185">Reference proteome</keyword>
<evidence type="ECO:0000313" key="3">
    <source>
        <dbReference type="Proteomes" id="UP000827092"/>
    </source>
</evidence>
<dbReference type="EMBL" id="JAFNEN010000267">
    <property type="protein sequence ID" value="KAG8187574.1"/>
    <property type="molecule type" value="Genomic_DNA"/>
</dbReference>
<reference evidence="2 3" key="1">
    <citation type="journal article" date="2022" name="Nat. Ecol. Evol.">
        <title>A masculinizing supergene underlies an exaggerated male reproductive morph in a spider.</title>
        <authorList>
            <person name="Hendrickx F."/>
            <person name="De Corte Z."/>
            <person name="Sonet G."/>
            <person name="Van Belleghem S.M."/>
            <person name="Kostlbacher S."/>
            <person name="Vangestel C."/>
        </authorList>
    </citation>
    <scope>NUCLEOTIDE SEQUENCE [LARGE SCALE GENOMIC DNA]</scope>
    <source>
        <strain evidence="2">W744_W776</strain>
    </source>
</reference>